<proteinExistence type="predicted"/>
<dbReference type="PANTHER" id="PTHR47780">
    <property type="entry name" value="PROTEIN SET DOMAIN GROUP 41"/>
    <property type="match status" value="1"/>
</dbReference>
<dbReference type="AlphaFoldDB" id="A0A2G5DKW4"/>
<keyword evidence="2" id="KW-1185">Reference proteome</keyword>
<accession>A0A2G5DKW4</accession>
<evidence type="ECO:0000313" key="2">
    <source>
        <dbReference type="Proteomes" id="UP000230069"/>
    </source>
</evidence>
<gene>
    <name evidence="1" type="ORF">AQUCO_01700042v1</name>
</gene>
<name>A0A2G5DKW4_AQUCA</name>
<dbReference type="FunCoup" id="A0A2G5DKW4">
    <property type="interactions" value="273"/>
</dbReference>
<dbReference type="EMBL" id="KZ305034">
    <property type="protein sequence ID" value="PIA44154.1"/>
    <property type="molecule type" value="Genomic_DNA"/>
</dbReference>
<dbReference type="OrthoDB" id="5945798at2759"/>
<evidence type="ECO:0000313" key="1">
    <source>
        <dbReference type="EMBL" id="PIA44154.1"/>
    </source>
</evidence>
<sequence length="346" mass="39207">MEKRFLLRIRTCCNLRRCSALPPTYVDPILHGNFAANLESTNSSWDPNFCKDNGYEELSDCIDEIISEYLSTGNPERCCDKLEIMLIQSLRKEQLQSWPSFKLHPLRHLCLNAYVTLSSAYKIRASELLSSDSVKDKHSSKFSKLSRFSAAYSLSLAGAAHHLFLSESSLIVSAVHFWISAGESFVFSHPGHSRGGECLLMERFEGGMLCGQSQSVTTEVEFEEISKGFMNCASILTSAVWPFLTKGGHYFEDIKDPIDFSWLETNEDSHALLSSLHRSSYCVSDCCCLRCERGHLFQLGVHCLLYGKYLATICYSRPCYLTDYVRDLLEIQNKEVPFDYKGCECD</sequence>
<dbReference type="STRING" id="218851.A0A2G5DKW4"/>
<reference evidence="1 2" key="1">
    <citation type="submission" date="2017-09" db="EMBL/GenBank/DDBJ databases">
        <title>WGS assembly of Aquilegia coerulea Goldsmith.</title>
        <authorList>
            <person name="Hodges S."/>
            <person name="Kramer E."/>
            <person name="Nordborg M."/>
            <person name="Tomkins J."/>
            <person name="Borevitz J."/>
            <person name="Derieg N."/>
            <person name="Yan J."/>
            <person name="Mihaltcheva S."/>
            <person name="Hayes R.D."/>
            <person name="Rokhsar D."/>
        </authorList>
    </citation>
    <scope>NUCLEOTIDE SEQUENCE [LARGE SCALE GENOMIC DNA]</scope>
    <source>
        <strain evidence="2">cv. Goldsmith</strain>
    </source>
</reference>
<dbReference type="PANTHER" id="PTHR47780:SF1">
    <property type="entry name" value="PROTEIN SET DOMAIN GROUP 41"/>
    <property type="match status" value="1"/>
</dbReference>
<protein>
    <submittedName>
        <fullName evidence="1">Uncharacterized protein</fullName>
    </submittedName>
</protein>
<dbReference type="InParanoid" id="A0A2G5DKW4"/>
<dbReference type="Proteomes" id="UP000230069">
    <property type="component" value="Unassembled WGS sequence"/>
</dbReference>
<organism evidence="1 2">
    <name type="scientific">Aquilegia coerulea</name>
    <name type="common">Rocky mountain columbine</name>
    <dbReference type="NCBI Taxonomy" id="218851"/>
    <lineage>
        <taxon>Eukaryota</taxon>
        <taxon>Viridiplantae</taxon>
        <taxon>Streptophyta</taxon>
        <taxon>Embryophyta</taxon>
        <taxon>Tracheophyta</taxon>
        <taxon>Spermatophyta</taxon>
        <taxon>Magnoliopsida</taxon>
        <taxon>Ranunculales</taxon>
        <taxon>Ranunculaceae</taxon>
        <taxon>Thalictroideae</taxon>
        <taxon>Aquilegia</taxon>
    </lineage>
</organism>